<organism evidence="2 3">
    <name type="scientific">Blattamonas nauphoetae</name>
    <dbReference type="NCBI Taxonomy" id="2049346"/>
    <lineage>
        <taxon>Eukaryota</taxon>
        <taxon>Metamonada</taxon>
        <taxon>Preaxostyla</taxon>
        <taxon>Oxymonadida</taxon>
        <taxon>Blattamonas</taxon>
    </lineage>
</organism>
<evidence type="ECO:0000313" key="2">
    <source>
        <dbReference type="EMBL" id="KAK2942624.1"/>
    </source>
</evidence>
<dbReference type="EMBL" id="JARBJD010000395">
    <property type="protein sequence ID" value="KAK2942624.1"/>
    <property type="molecule type" value="Genomic_DNA"/>
</dbReference>
<gene>
    <name evidence="2" type="ORF">BLNAU_22475</name>
</gene>
<protein>
    <submittedName>
        <fullName evidence="2">Uncharacterized protein</fullName>
    </submittedName>
</protein>
<sequence length="124" mass="14429">MEKDSQLNPRFGSLRRHSRPRTADDNHATLPLNSSSRLPTLLPCCPVSRSCVRTVSHVVVSTMETSTPPHHVPIRRHRHQRDCLFQRPSQMRPHKRRRSSPSAFLSSAFTGLRRFCWQHKDTRQ</sequence>
<reference evidence="2 3" key="1">
    <citation type="journal article" date="2022" name="bioRxiv">
        <title>Genomics of Preaxostyla Flagellates Illuminates Evolutionary Transitions and the Path Towards Mitochondrial Loss.</title>
        <authorList>
            <person name="Novak L.V.F."/>
            <person name="Treitli S.C."/>
            <person name="Pyrih J."/>
            <person name="Halakuc P."/>
            <person name="Pipaliya S.V."/>
            <person name="Vacek V."/>
            <person name="Brzon O."/>
            <person name="Soukal P."/>
            <person name="Eme L."/>
            <person name="Dacks J.B."/>
            <person name="Karnkowska A."/>
            <person name="Elias M."/>
            <person name="Hampl V."/>
        </authorList>
    </citation>
    <scope>NUCLEOTIDE SEQUENCE [LARGE SCALE GENOMIC DNA]</scope>
    <source>
        <strain evidence="2">NAU3</strain>
        <tissue evidence="2">Gut</tissue>
    </source>
</reference>
<keyword evidence="3" id="KW-1185">Reference proteome</keyword>
<evidence type="ECO:0000256" key="1">
    <source>
        <dbReference type="SAM" id="MobiDB-lite"/>
    </source>
</evidence>
<proteinExistence type="predicted"/>
<evidence type="ECO:0000313" key="3">
    <source>
        <dbReference type="Proteomes" id="UP001281761"/>
    </source>
</evidence>
<comment type="caution">
    <text evidence="2">The sequence shown here is derived from an EMBL/GenBank/DDBJ whole genome shotgun (WGS) entry which is preliminary data.</text>
</comment>
<dbReference type="Proteomes" id="UP001281761">
    <property type="component" value="Unassembled WGS sequence"/>
</dbReference>
<feature type="region of interest" description="Disordered" evidence="1">
    <location>
        <begin position="1"/>
        <end position="38"/>
    </location>
</feature>
<name>A0ABQ9WU29_9EUKA</name>
<accession>A0ABQ9WU29</accession>